<dbReference type="PANTHER" id="PTHR10359:SF18">
    <property type="entry name" value="ENDONUCLEASE III"/>
    <property type="match status" value="1"/>
</dbReference>
<dbReference type="GO" id="GO:0051539">
    <property type="term" value="F:4 iron, 4 sulfur cluster binding"/>
    <property type="evidence" value="ECO:0007669"/>
    <property type="project" value="UniProtKB-KW"/>
</dbReference>
<feature type="non-terminal residue" evidence="8">
    <location>
        <position position="1"/>
    </location>
</feature>
<reference evidence="8" key="2">
    <citation type="journal article" date="2014" name="ISME J.">
        <title>Microbial stratification in low pH oxic and suboxic macroscopic growths along an acid mine drainage.</title>
        <authorList>
            <person name="Mendez-Garcia C."/>
            <person name="Mesa V."/>
            <person name="Sprenger R.R."/>
            <person name="Richter M."/>
            <person name="Diez M.S."/>
            <person name="Solano J."/>
            <person name="Bargiela R."/>
            <person name="Golyshina O.V."/>
            <person name="Manteca A."/>
            <person name="Ramos J.L."/>
            <person name="Gallego J.R."/>
            <person name="Llorente I."/>
            <person name="Martins Dos Santos V.A."/>
            <person name="Jensen O.N."/>
            <person name="Pelaez A.I."/>
            <person name="Sanchez J."/>
            <person name="Ferrer M."/>
        </authorList>
    </citation>
    <scope>NUCLEOTIDE SEQUENCE</scope>
</reference>
<evidence type="ECO:0000256" key="1">
    <source>
        <dbReference type="ARBA" id="ARBA00022485"/>
    </source>
</evidence>
<comment type="caution">
    <text evidence="8">The sequence shown here is derived from an EMBL/GenBank/DDBJ whole genome shotgun (WGS) entry which is preliminary data.</text>
</comment>
<dbReference type="InterPro" id="IPR023170">
    <property type="entry name" value="HhH_base_excis_C"/>
</dbReference>
<dbReference type="SUPFAM" id="SSF48150">
    <property type="entry name" value="DNA-glycosylase"/>
    <property type="match status" value="1"/>
</dbReference>
<keyword evidence="4" id="KW-0378">Hydrolase</keyword>
<evidence type="ECO:0000313" key="8">
    <source>
        <dbReference type="EMBL" id="EQD77805.1"/>
    </source>
</evidence>
<dbReference type="FunFam" id="1.10.1670.10:FF:000001">
    <property type="entry name" value="Endonuclease III"/>
    <property type="match status" value="1"/>
</dbReference>
<keyword evidence="1" id="KW-0004">4Fe-4S</keyword>
<sequence>PLAVDTHIFRVANRTGLAPGKDVKVVEAGLLARVPAAYRQHAHHWLILHGRYVCKARKPDCAHCVLRDLCLWPDKSPGENP</sequence>
<dbReference type="InterPro" id="IPR011257">
    <property type="entry name" value="DNA_glycosylase"/>
</dbReference>
<dbReference type="AlphaFoldDB" id="T1D6A7"/>
<dbReference type="InterPro" id="IPR003651">
    <property type="entry name" value="Endonuclease3_FeS-loop_motif"/>
</dbReference>
<reference evidence="8" key="1">
    <citation type="submission" date="2013-08" db="EMBL/GenBank/DDBJ databases">
        <authorList>
            <person name="Mendez C."/>
            <person name="Richter M."/>
            <person name="Ferrer M."/>
            <person name="Sanchez J."/>
        </authorList>
    </citation>
    <scope>NUCLEOTIDE SEQUENCE</scope>
</reference>
<proteinExistence type="predicted"/>
<keyword evidence="8" id="KW-0540">Nuclease</keyword>
<dbReference type="EMBL" id="AUZX01002012">
    <property type="protein sequence ID" value="EQD77805.1"/>
    <property type="molecule type" value="Genomic_DNA"/>
</dbReference>
<keyword evidence="5" id="KW-0408">Iron</keyword>
<dbReference type="GO" id="GO:0019104">
    <property type="term" value="F:DNA N-glycosylase activity"/>
    <property type="evidence" value="ECO:0007669"/>
    <property type="project" value="TreeGrafter"/>
</dbReference>
<name>T1D6A7_9ZZZZ</name>
<organism evidence="8">
    <name type="scientific">mine drainage metagenome</name>
    <dbReference type="NCBI Taxonomy" id="410659"/>
    <lineage>
        <taxon>unclassified sequences</taxon>
        <taxon>metagenomes</taxon>
        <taxon>ecological metagenomes</taxon>
    </lineage>
</organism>
<dbReference type="GO" id="GO:0006285">
    <property type="term" value="P:base-excision repair, AP site formation"/>
    <property type="evidence" value="ECO:0007669"/>
    <property type="project" value="TreeGrafter"/>
</dbReference>
<evidence type="ECO:0000256" key="2">
    <source>
        <dbReference type="ARBA" id="ARBA00022723"/>
    </source>
</evidence>
<keyword evidence="8" id="KW-0255">Endonuclease</keyword>
<evidence type="ECO:0000256" key="5">
    <source>
        <dbReference type="ARBA" id="ARBA00023004"/>
    </source>
</evidence>
<keyword evidence="2" id="KW-0479">Metal-binding</keyword>
<dbReference type="Pfam" id="PF10576">
    <property type="entry name" value="EndIII_4Fe-2S"/>
    <property type="match status" value="1"/>
</dbReference>
<evidence type="ECO:0000256" key="4">
    <source>
        <dbReference type="ARBA" id="ARBA00022801"/>
    </source>
</evidence>
<accession>T1D6A7</accession>
<evidence type="ECO:0000256" key="3">
    <source>
        <dbReference type="ARBA" id="ARBA00022763"/>
    </source>
</evidence>
<dbReference type="GO" id="GO:0004519">
    <property type="term" value="F:endonuclease activity"/>
    <property type="evidence" value="ECO:0007669"/>
    <property type="project" value="UniProtKB-KW"/>
</dbReference>
<keyword evidence="3" id="KW-0227">DNA damage</keyword>
<evidence type="ECO:0000256" key="6">
    <source>
        <dbReference type="ARBA" id="ARBA00023014"/>
    </source>
</evidence>
<protein>
    <submittedName>
        <fullName evidence="8">Endonuclease III</fullName>
    </submittedName>
</protein>
<keyword evidence="7" id="KW-0326">Glycosidase</keyword>
<keyword evidence="6" id="KW-0411">Iron-sulfur</keyword>
<dbReference type="GO" id="GO:0046872">
    <property type="term" value="F:metal ion binding"/>
    <property type="evidence" value="ECO:0007669"/>
    <property type="project" value="UniProtKB-KW"/>
</dbReference>
<dbReference type="Gene3D" id="1.10.1670.10">
    <property type="entry name" value="Helix-hairpin-Helix base-excision DNA repair enzymes (C-terminal)"/>
    <property type="match status" value="1"/>
</dbReference>
<evidence type="ECO:0000256" key="7">
    <source>
        <dbReference type="ARBA" id="ARBA00023295"/>
    </source>
</evidence>
<gene>
    <name evidence="8" type="ORF">B1A_02715</name>
</gene>
<dbReference type="PANTHER" id="PTHR10359">
    <property type="entry name" value="A/G-SPECIFIC ADENINE GLYCOSYLASE/ENDONUCLEASE III"/>
    <property type="match status" value="1"/>
</dbReference>